<dbReference type="GO" id="GO:0008233">
    <property type="term" value="F:peptidase activity"/>
    <property type="evidence" value="ECO:0007669"/>
    <property type="project" value="UniProtKB-KW"/>
</dbReference>
<dbReference type="Proteomes" id="UP000199180">
    <property type="component" value="Unassembled WGS sequence"/>
</dbReference>
<dbReference type="InterPro" id="IPR003439">
    <property type="entry name" value="ABC_transporter-like_ATP-bd"/>
</dbReference>
<evidence type="ECO:0000256" key="2">
    <source>
        <dbReference type="ARBA" id="ARBA00022692"/>
    </source>
</evidence>
<organism evidence="10 11">
    <name type="scientific">Paracoccus homiensis</name>
    <dbReference type="NCBI Taxonomy" id="364199"/>
    <lineage>
        <taxon>Bacteria</taxon>
        <taxon>Pseudomonadati</taxon>
        <taxon>Pseudomonadota</taxon>
        <taxon>Alphaproteobacteria</taxon>
        <taxon>Rhodobacterales</taxon>
        <taxon>Paracoccaceae</taxon>
        <taxon>Paracoccus</taxon>
    </lineage>
</organism>
<feature type="domain" description="ABC transporter" evidence="8">
    <location>
        <begin position="342"/>
        <end position="568"/>
    </location>
</feature>
<dbReference type="PROSITE" id="PS50929">
    <property type="entry name" value="ABC_TM1F"/>
    <property type="match status" value="1"/>
</dbReference>
<evidence type="ECO:0000256" key="5">
    <source>
        <dbReference type="ARBA" id="ARBA00022989"/>
    </source>
</evidence>
<dbReference type="Gene3D" id="1.20.1560.10">
    <property type="entry name" value="ABC transporter type 1, transmembrane domain"/>
    <property type="match status" value="1"/>
</dbReference>
<keyword evidence="2 7" id="KW-0812">Transmembrane</keyword>
<dbReference type="InterPro" id="IPR039421">
    <property type="entry name" value="Type_1_exporter"/>
</dbReference>
<evidence type="ECO:0000313" key="11">
    <source>
        <dbReference type="Proteomes" id="UP000199180"/>
    </source>
</evidence>
<dbReference type="SUPFAM" id="SSF52540">
    <property type="entry name" value="P-loop containing nucleoside triphosphate hydrolases"/>
    <property type="match status" value="1"/>
</dbReference>
<keyword evidence="10" id="KW-0645">Protease</keyword>
<dbReference type="PANTHER" id="PTHR24221">
    <property type="entry name" value="ATP-BINDING CASSETTE SUB-FAMILY B"/>
    <property type="match status" value="1"/>
</dbReference>
<dbReference type="AlphaFoldDB" id="A0A1I0BU68"/>
<evidence type="ECO:0000313" key="10">
    <source>
        <dbReference type="EMBL" id="SET10306.1"/>
    </source>
</evidence>
<proteinExistence type="predicted"/>
<accession>A0A1I0BU68</accession>
<dbReference type="GO" id="GO:0034040">
    <property type="term" value="F:ATPase-coupled lipid transmembrane transporter activity"/>
    <property type="evidence" value="ECO:0007669"/>
    <property type="project" value="TreeGrafter"/>
</dbReference>
<feature type="transmembrane region" description="Helical" evidence="7">
    <location>
        <begin position="67"/>
        <end position="87"/>
    </location>
</feature>
<evidence type="ECO:0000256" key="4">
    <source>
        <dbReference type="ARBA" id="ARBA00022840"/>
    </source>
</evidence>
<name>A0A1I0BU68_9RHOB</name>
<evidence type="ECO:0000256" key="7">
    <source>
        <dbReference type="SAM" id="Phobius"/>
    </source>
</evidence>
<dbReference type="PROSITE" id="PS00211">
    <property type="entry name" value="ABC_TRANSPORTER_1"/>
    <property type="match status" value="1"/>
</dbReference>
<dbReference type="InterPro" id="IPR036640">
    <property type="entry name" value="ABC1_TM_sf"/>
</dbReference>
<feature type="transmembrane region" description="Helical" evidence="7">
    <location>
        <begin position="156"/>
        <end position="185"/>
    </location>
</feature>
<protein>
    <submittedName>
        <fullName evidence="10">ATP-binding cassette, subfamily C, exporter for protease/lipase</fullName>
    </submittedName>
</protein>
<evidence type="ECO:0000259" key="8">
    <source>
        <dbReference type="PROSITE" id="PS50893"/>
    </source>
</evidence>
<keyword evidence="11" id="KW-1185">Reference proteome</keyword>
<sequence>MTPERPDPSGETREVAAGASAIGISLRPLRPYFAIAGFFSFLTNMLYLSSPLYLLQIYNRVLVSESIPTLLALTVILTLALAVMASLEAFRGHILVRCSVIMDMRLAQAVLQALLRRSARAGQNLSAQTLRELDELRAFLTGPGINFLFDLPWTPIYLGLLFLIHPVLGVVATLGAAAVLGLAVLNEYLTRPALERAQGSSRRAYTFADNLLQHADAVQAMSMGAAVGQHWQATRGAMMAQQSRASERNASAVALTRFLRLLLQSLLLGTGAWLVIDDAIQPATIFAASIIMSRALLPIEQAVGAWRHAIAARIAYRKVNALLAETPARPAGTTLHSDQTELRLAHVGFRQDGAQHAILDDASLTLSGGQVLAIVGDSGAGKTSLAKLLVGALQPDTGQLWLGGIRYDHWDPALLGGRIGYLPQDVGLIAGTVRDNISRFQKATTEQVVAAARLAGIHDMITGLPRQYDTLLGPGGTGLSGGQRQRLGLARALFGDPRLIILDEPNAHLDQAGQTALQNAVGIMRDRGAAIIIVTHLSPILQLADRVLQLQDARLQPIHRDMPATRAAE</sequence>
<dbReference type="PANTHER" id="PTHR24221:SF248">
    <property type="entry name" value="ABC TRANSPORTER TRANSMEMBRANE REGION"/>
    <property type="match status" value="1"/>
</dbReference>
<evidence type="ECO:0000259" key="9">
    <source>
        <dbReference type="PROSITE" id="PS50929"/>
    </source>
</evidence>
<dbReference type="GO" id="GO:0016887">
    <property type="term" value="F:ATP hydrolysis activity"/>
    <property type="evidence" value="ECO:0007669"/>
    <property type="project" value="InterPro"/>
</dbReference>
<dbReference type="GO" id="GO:0140359">
    <property type="term" value="F:ABC-type transporter activity"/>
    <property type="evidence" value="ECO:0007669"/>
    <property type="project" value="InterPro"/>
</dbReference>
<feature type="domain" description="ABC transmembrane type-1" evidence="9">
    <location>
        <begin position="34"/>
        <end position="311"/>
    </location>
</feature>
<keyword evidence="4 10" id="KW-0067">ATP-binding</keyword>
<dbReference type="EMBL" id="FOHO01000003">
    <property type="protein sequence ID" value="SET10306.1"/>
    <property type="molecule type" value="Genomic_DNA"/>
</dbReference>
<dbReference type="InterPro" id="IPR027417">
    <property type="entry name" value="P-loop_NTPase"/>
</dbReference>
<evidence type="ECO:0000256" key="6">
    <source>
        <dbReference type="ARBA" id="ARBA00023136"/>
    </source>
</evidence>
<dbReference type="InterPro" id="IPR003593">
    <property type="entry name" value="AAA+_ATPase"/>
</dbReference>
<reference evidence="10 11" key="1">
    <citation type="submission" date="2016-10" db="EMBL/GenBank/DDBJ databases">
        <authorList>
            <person name="de Groot N.N."/>
        </authorList>
    </citation>
    <scope>NUCLEOTIDE SEQUENCE [LARGE SCALE GENOMIC DNA]</scope>
    <source>
        <strain evidence="10 11">DSM 17862</strain>
    </source>
</reference>
<gene>
    <name evidence="10" type="ORF">SAMN04489858_10354</name>
</gene>
<comment type="subcellular location">
    <subcellularLocation>
        <location evidence="1">Cell membrane</location>
        <topology evidence="1">Multi-pass membrane protein</topology>
    </subcellularLocation>
</comment>
<dbReference type="Pfam" id="PF00664">
    <property type="entry name" value="ABC_membrane"/>
    <property type="match status" value="1"/>
</dbReference>
<dbReference type="NCBIfam" id="TIGR01842">
    <property type="entry name" value="type_I_sec_PrtD"/>
    <property type="match status" value="1"/>
</dbReference>
<dbReference type="SMART" id="SM00382">
    <property type="entry name" value="AAA"/>
    <property type="match status" value="1"/>
</dbReference>
<feature type="transmembrane region" description="Helical" evidence="7">
    <location>
        <begin position="258"/>
        <end position="276"/>
    </location>
</feature>
<dbReference type="Gene3D" id="3.40.50.300">
    <property type="entry name" value="P-loop containing nucleotide triphosphate hydrolases"/>
    <property type="match status" value="1"/>
</dbReference>
<dbReference type="GO" id="GO:0030253">
    <property type="term" value="P:protein secretion by the type I secretion system"/>
    <property type="evidence" value="ECO:0007669"/>
    <property type="project" value="InterPro"/>
</dbReference>
<dbReference type="GO" id="GO:0006508">
    <property type="term" value="P:proteolysis"/>
    <property type="evidence" value="ECO:0007669"/>
    <property type="project" value="UniProtKB-KW"/>
</dbReference>
<keyword evidence="3" id="KW-0547">Nucleotide-binding</keyword>
<dbReference type="RefSeq" id="WP_090732978.1">
    <property type="nucleotide sequence ID" value="NZ_FOHO01000003.1"/>
</dbReference>
<keyword evidence="10" id="KW-0378">Hydrolase</keyword>
<dbReference type="GO" id="GO:0030256">
    <property type="term" value="C:type I protein secretion system complex"/>
    <property type="evidence" value="ECO:0007669"/>
    <property type="project" value="InterPro"/>
</dbReference>
<keyword evidence="6 7" id="KW-0472">Membrane</keyword>
<evidence type="ECO:0000256" key="1">
    <source>
        <dbReference type="ARBA" id="ARBA00004651"/>
    </source>
</evidence>
<dbReference type="InterPro" id="IPR010128">
    <property type="entry name" value="ATPase_T1SS_PrtD-like"/>
</dbReference>
<dbReference type="Pfam" id="PF00005">
    <property type="entry name" value="ABC_tran"/>
    <property type="match status" value="1"/>
</dbReference>
<dbReference type="GO" id="GO:0005524">
    <property type="term" value="F:ATP binding"/>
    <property type="evidence" value="ECO:0007669"/>
    <property type="project" value="UniProtKB-KW"/>
</dbReference>
<evidence type="ECO:0000256" key="3">
    <source>
        <dbReference type="ARBA" id="ARBA00022741"/>
    </source>
</evidence>
<dbReference type="PROSITE" id="PS50893">
    <property type="entry name" value="ABC_TRANSPORTER_2"/>
    <property type="match status" value="1"/>
</dbReference>
<keyword evidence="5 7" id="KW-1133">Transmembrane helix</keyword>
<dbReference type="STRING" id="364199.SAMN04489858_10354"/>
<dbReference type="SUPFAM" id="SSF90123">
    <property type="entry name" value="ABC transporter transmembrane region"/>
    <property type="match status" value="1"/>
</dbReference>
<dbReference type="InterPro" id="IPR017871">
    <property type="entry name" value="ABC_transporter-like_CS"/>
</dbReference>
<dbReference type="GO" id="GO:0005886">
    <property type="term" value="C:plasma membrane"/>
    <property type="evidence" value="ECO:0007669"/>
    <property type="project" value="UniProtKB-SubCell"/>
</dbReference>
<feature type="transmembrane region" description="Helical" evidence="7">
    <location>
        <begin position="32"/>
        <end position="55"/>
    </location>
</feature>
<dbReference type="OrthoDB" id="9808328at2"/>
<dbReference type="InterPro" id="IPR011527">
    <property type="entry name" value="ABC1_TM_dom"/>
</dbReference>